<dbReference type="InterPro" id="IPR001245">
    <property type="entry name" value="Ser-Thr/Tyr_kinase_cat_dom"/>
</dbReference>
<dbReference type="PANTHER" id="PTHR44329">
    <property type="entry name" value="SERINE/THREONINE-PROTEIN KINASE TNNI3K-RELATED"/>
    <property type="match status" value="1"/>
</dbReference>
<keyword evidence="2" id="KW-0808">Transferase</keyword>
<comment type="catalytic activity">
    <reaction evidence="7">
        <text>L-seryl-[protein] + ATP = O-phospho-L-seryl-[protein] + ADP + H(+)</text>
        <dbReference type="Rhea" id="RHEA:17989"/>
        <dbReference type="Rhea" id="RHEA-COMP:9863"/>
        <dbReference type="Rhea" id="RHEA-COMP:11604"/>
        <dbReference type="ChEBI" id="CHEBI:15378"/>
        <dbReference type="ChEBI" id="CHEBI:29999"/>
        <dbReference type="ChEBI" id="CHEBI:30616"/>
        <dbReference type="ChEBI" id="CHEBI:83421"/>
        <dbReference type="ChEBI" id="CHEBI:456216"/>
        <dbReference type="EC" id="2.7.11.1"/>
    </reaction>
</comment>
<evidence type="ECO:0000256" key="2">
    <source>
        <dbReference type="ARBA" id="ARBA00022679"/>
    </source>
</evidence>
<keyword evidence="1 9" id="KW-0723">Serine/threonine-protein kinase</keyword>
<keyword evidence="4" id="KW-0418">Kinase</keyword>
<dbReference type="RefSeq" id="XP_001694302.2">
    <property type="nucleotide sequence ID" value="XM_001694250.2"/>
</dbReference>
<protein>
    <recommendedName>
        <fullName evidence="10">Protein kinase domain-containing protein</fullName>
    </recommendedName>
</protein>
<evidence type="ECO:0000256" key="4">
    <source>
        <dbReference type="ARBA" id="ARBA00022777"/>
    </source>
</evidence>
<dbReference type="SUPFAM" id="SSF56112">
    <property type="entry name" value="Protein kinase-like (PK-like)"/>
    <property type="match status" value="1"/>
</dbReference>
<sequence length="300" mass="33490">MSLNASLGGLKIKDPEEIERLIKENNDLKSQIAGGGASSSYQIPYEDLEVQDQIGGGGFSLVYRGFWKGTPVAIKKWFDPNHSDQMVQEFREEVMTLADLRHPNVMQFLGACMKLPHLAMVTEHMPFSLHHVLYQAGVDLDRKKLVGLAQDMARAFIYLHSRKPAIVHRDIKPANFLVDRAWKVKVCDFGLASNSKAQAGAGTPQYMAPELWENKHYNEKVDVYAFGVMLNEMIAKEPPFNGVPLLEVRQAVLDGKRPDIPLSCPKVLSDVIKKCWDASSEARPSFVQILDALKTAAQSV</sequence>
<dbReference type="PaxDb" id="3055-EDP02734"/>
<dbReference type="STRING" id="3055.A0A2K3DIA9"/>
<dbReference type="AlphaFoldDB" id="A0A2K3DIA9"/>
<keyword evidence="5 8" id="KW-0067">ATP-binding</keyword>
<accession>A0A2K3DIA9</accession>
<organism evidence="11 12">
    <name type="scientific">Chlamydomonas reinhardtii</name>
    <name type="common">Chlamydomonas smithii</name>
    <dbReference type="NCBI Taxonomy" id="3055"/>
    <lineage>
        <taxon>Eukaryota</taxon>
        <taxon>Viridiplantae</taxon>
        <taxon>Chlorophyta</taxon>
        <taxon>core chlorophytes</taxon>
        <taxon>Chlorophyceae</taxon>
        <taxon>CS clade</taxon>
        <taxon>Chlamydomonadales</taxon>
        <taxon>Chlamydomonadaceae</taxon>
        <taxon>Chlamydomonas</taxon>
    </lineage>
</organism>
<evidence type="ECO:0000256" key="8">
    <source>
        <dbReference type="PROSITE-ProRule" id="PRU10141"/>
    </source>
</evidence>
<evidence type="ECO:0000256" key="3">
    <source>
        <dbReference type="ARBA" id="ARBA00022741"/>
    </source>
</evidence>
<dbReference type="EMBL" id="CM008969">
    <property type="protein sequence ID" value="PNW80273.1"/>
    <property type="molecule type" value="Genomic_DNA"/>
</dbReference>
<dbReference type="ExpressionAtlas" id="A0A2K3DIA9">
    <property type="expression patterns" value="differential"/>
</dbReference>
<dbReference type="PANTHER" id="PTHR44329:SF289">
    <property type="entry name" value="SERINE_THREONINE-PROTEIN KINASE VIK"/>
    <property type="match status" value="1"/>
</dbReference>
<evidence type="ECO:0000313" key="12">
    <source>
        <dbReference type="Proteomes" id="UP000006906"/>
    </source>
</evidence>
<dbReference type="KEGG" id="cre:CHLRE_08g384900v5"/>
<dbReference type="InParanoid" id="A0A2K3DIA9"/>
<proteinExistence type="inferred from homology"/>
<dbReference type="PROSITE" id="PS00108">
    <property type="entry name" value="PROTEIN_KINASE_ST"/>
    <property type="match status" value="1"/>
</dbReference>
<evidence type="ECO:0000256" key="9">
    <source>
        <dbReference type="RuleBase" id="RU000304"/>
    </source>
</evidence>
<evidence type="ECO:0000259" key="10">
    <source>
        <dbReference type="PROSITE" id="PS50011"/>
    </source>
</evidence>
<dbReference type="Gene3D" id="3.30.200.20">
    <property type="entry name" value="Phosphorylase Kinase, domain 1"/>
    <property type="match status" value="1"/>
</dbReference>
<dbReference type="InterPro" id="IPR051681">
    <property type="entry name" value="Ser/Thr_Kinases-Pseudokinases"/>
</dbReference>
<evidence type="ECO:0000256" key="1">
    <source>
        <dbReference type="ARBA" id="ARBA00022527"/>
    </source>
</evidence>
<evidence type="ECO:0000256" key="7">
    <source>
        <dbReference type="ARBA" id="ARBA00048679"/>
    </source>
</evidence>
<keyword evidence="12" id="KW-1185">Reference proteome</keyword>
<evidence type="ECO:0000256" key="5">
    <source>
        <dbReference type="ARBA" id="ARBA00022840"/>
    </source>
</evidence>
<comment type="similarity">
    <text evidence="9">Belongs to the protein kinase superfamily.</text>
</comment>
<dbReference type="GO" id="GO:0004674">
    <property type="term" value="F:protein serine/threonine kinase activity"/>
    <property type="evidence" value="ECO:0000318"/>
    <property type="project" value="GO_Central"/>
</dbReference>
<name>A0A2K3DIA9_CHLRE</name>
<dbReference type="Pfam" id="PF07714">
    <property type="entry name" value="PK_Tyr_Ser-Thr"/>
    <property type="match status" value="1"/>
</dbReference>
<feature type="domain" description="Protein kinase" evidence="10">
    <location>
        <begin position="48"/>
        <end position="300"/>
    </location>
</feature>
<dbReference type="FunFam" id="3.30.200.20:FF:000034">
    <property type="entry name" value="Kinase suppressor of Ras 1"/>
    <property type="match status" value="1"/>
</dbReference>
<dbReference type="Proteomes" id="UP000006906">
    <property type="component" value="Chromosome 8"/>
</dbReference>
<dbReference type="InterPro" id="IPR000719">
    <property type="entry name" value="Prot_kinase_dom"/>
</dbReference>
<dbReference type="OrthoDB" id="339325at2759"/>
<dbReference type="InterPro" id="IPR017441">
    <property type="entry name" value="Protein_kinase_ATP_BS"/>
</dbReference>
<feature type="binding site" evidence="8">
    <location>
        <position position="76"/>
    </location>
    <ligand>
        <name>ATP</name>
        <dbReference type="ChEBI" id="CHEBI:30616"/>
    </ligand>
</feature>
<dbReference type="GO" id="GO:0007165">
    <property type="term" value="P:signal transduction"/>
    <property type="evidence" value="ECO:0000318"/>
    <property type="project" value="GO_Central"/>
</dbReference>
<keyword evidence="3 8" id="KW-0547">Nucleotide-binding</keyword>
<dbReference type="OMA" id="APELWEN"/>
<dbReference type="SMART" id="SM00220">
    <property type="entry name" value="S_TKc"/>
    <property type="match status" value="1"/>
</dbReference>
<dbReference type="PROSITE" id="PS50011">
    <property type="entry name" value="PROTEIN_KINASE_DOM"/>
    <property type="match status" value="1"/>
</dbReference>
<dbReference type="CDD" id="cd13999">
    <property type="entry name" value="STKc_MAP3K-like"/>
    <property type="match status" value="1"/>
</dbReference>
<dbReference type="Gene3D" id="1.10.510.10">
    <property type="entry name" value="Transferase(Phosphotransferase) domain 1"/>
    <property type="match status" value="1"/>
</dbReference>
<dbReference type="PROSITE" id="PS00107">
    <property type="entry name" value="PROTEIN_KINASE_ATP"/>
    <property type="match status" value="1"/>
</dbReference>
<gene>
    <name evidence="11" type="ORF">CHLRE_08g384900v5</name>
</gene>
<dbReference type="InterPro" id="IPR008271">
    <property type="entry name" value="Ser/Thr_kinase_AS"/>
</dbReference>
<dbReference type="Gramene" id="PNW80273">
    <property type="protein sequence ID" value="PNW80273"/>
    <property type="gene ID" value="CHLRE_08g384900v5"/>
</dbReference>
<dbReference type="GeneID" id="5719800"/>
<dbReference type="GO" id="GO:0005524">
    <property type="term" value="F:ATP binding"/>
    <property type="evidence" value="ECO:0007669"/>
    <property type="project" value="UniProtKB-UniRule"/>
</dbReference>
<reference evidence="11 12" key="1">
    <citation type="journal article" date="2007" name="Science">
        <title>The Chlamydomonas genome reveals the evolution of key animal and plant functions.</title>
        <authorList>
            <person name="Merchant S.S."/>
            <person name="Prochnik S.E."/>
            <person name="Vallon O."/>
            <person name="Harris E.H."/>
            <person name="Karpowicz S.J."/>
            <person name="Witman G.B."/>
            <person name="Terry A."/>
            <person name="Salamov A."/>
            <person name="Fritz-Laylin L.K."/>
            <person name="Marechal-Drouard L."/>
            <person name="Marshall W.F."/>
            <person name="Qu L.H."/>
            <person name="Nelson D.R."/>
            <person name="Sanderfoot A.A."/>
            <person name="Spalding M.H."/>
            <person name="Kapitonov V.V."/>
            <person name="Ren Q."/>
            <person name="Ferris P."/>
            <person name="Lindquist E."/>
            <person name="Shapiro H."/>
            <person name="Lucas S.M."/>
            <person name="Grimwood J."/>
            <person name="Schmutz J."/>
            <person name="Cardol P."/>
            <person name="Cerutti H."/>
            <person name="Chanfreau G."/>
            <person name="Chen C.L."/>
            <person name="Cognat V."/>
            <person name="Croft M.T."/>
            <person name="Dent R."/>
            <person name="Dutcher S."/>
            <person name="Fernandez E."/>
            <person name="Fukuzawa H."/>
            <person name="Gonzalez-Ballester D."/>
            <person name="Gonzalez-Halphen D."/>
            <person name="Hallmann A."/>
            <person name="Hanikenne M."/>
            <person name="Hippler M."/>
            <person name="Inwood W."/>
            <person name="Jabbari K."/>
            <person name="Kalanon M."/>
            <person name="Kuras R."/>
            <person name="Lefebvre P.A."/>
            <person name="Lemaire S.D."/>
            <person name="Lobanov A.V."/>
            <person name="Lohr M."/>
            <person name="Manuell A."/>
            <person name="Meier I."/>
            <person name="Mets L."/>
            <person name="Mittag M."/>
            <person name="Mittelmeier T."/>
            <person name="Moroney J.V."/>
            <person name="Moseley J."/>
            <person name="Napoli C."/>
            <person name="Nedelcu A.M."/>
            <person name="Niyogi K."/>
            <person name="Novoselov S.V."/>
            <person name="Paulsen I.T."/>
            <person name="Pazour G."/>
            <person name="Purton S."/>
            <person name="Ral J.P."/>
            <person name="Riano-Pachon D.M."/>
            <person name="Riekhof W."/>
            <person name="Rymarquis L."/>
            <person name="Schroda M."/>
            <person name="Stern D."/>
            <person name="Umen J."/>
            <person name="Willows R."/>
            <person name="Wilson N."/>
            <person name="Zimmer S.L."/>
            <person name="Allmer J."/>
            <person name="Balk J."/>
            <person name="Bisova K."/>
            <person name="Chen C.J."/>
            <person name="Elias M."/>
            <person name="Gendler K."/>
            <person name="Hauser C."/>
            <person name="Lamb M.R."/>
            <person name="Ledford H."/>
            <person name="Long J.C."/>
            <person name="Minagawa J."/>
            <person name="Page M.D."/>
            <person name="Pan J."/>
            <person name="Pootakham W."/>
            <person name="Roje S."/>
            <person name="Rose A."/>
            <person name="Stahlberg E."/>
            <person name="Terauchi A.M."/>
            <person name="Yang P."/>
            <person name="Ball S."/>
            <person name="Bowler C."/>
            <person name="Dieckmann C.L."/>
            <person name="Gladyshev V.N."/>
            <person name="Green P."/>
            <person name="Jorgensen R."/>
            <person name="Mayfield S."/>
            <person name="Mueller-Roeber B."/>
            <person name="Rajamani S."/>
            <person name="Sayre R.T."/>
            <person name="Brokstein P."/>
            <person name="Dubchak I."/>
            <person name="Goodstein D."/>
            <person name="Hornick L."/>
            <person name="Huang Y.W."/>
            <person name="Jhaveri J."/>
            <person name="Luo Y."/>
            <person name="Martinez D."/>
            <person name="Ngau W.C."/>
            <person name="Otillar B."/>
            <person name="Poliakov A."/>
            <person name="Porter A."/>
            <person name="Szajkowski L."/>
            <person name="Werner G."/>
            <person name="Zhou K."/>
            <person name="Grigoriev I.V."/>
            <person name="Rokhsar D.S."/>
            <person name="Grossman A.R."/>
        </authorList>
    </citation>
    <scope>NUCLEOTIDE SEQUENCE [LARGE SCALE GENOMIC DNA]</scope>
    <source>
        <strain evidence="12">CC-503</strain>
    </source>
</reference>
<comment type="catalytic activity">
    <reaction evidence="6">
        <text>L-threonyl-[protein] + ATP = O-phospho-L-threonyl-[protein] + ADP + H(+)</text>
        <dbReference type="Rhea" id="RHEA:46608"/>
        <dbReference type="Rhea" id="RHEA-COMP:11060"/>
        <dbReference type="Rhea" id="RHEA-COMP:11605"/>
        <dbReference type="ChEBI" id="CHEBI:15378"/>
        <dbReference type="ChEBI" id="CHEBI:30013"/>
        <dbReference type="ChEBI" id="CHEBI:30616"/>
        <dbReference type="ChEBI" id="CHEBI:61977"/>
        <dbReference type="ChEBI" id="CHEBI:456216"/>
        <dbReference type="EC" id="2.7.11.1"/>
    </reaction>
</comment>
<dbReference type="PIRSF" id="PIRSF000654">
    <property type="entry name" value="Integrin-linked_kinase"/>
    <property type="match status" value="1"/>
</dbReference>
<evidence type="ECO:0000256" key="6">
    <source>
        <dbReference type="ARBA" id="ARBA00047899"/>
    </source>
</evidence>
<dbReference type="InterPro" id="IPR011009">
    <property type="entry name" value="Kinase-like_dom_sf"/>
</dbReference>
<evidence type="ECO:0000313" key="11">
    <source>
        <dbReference type="EMBL" id="PNW80273.1"/>
    </source>
</evidence>